<dbReference type="EMBL" id="JAAGWH010000014">
    <property type="protein sequence ID" value="NEK94038.1"/>
    <property type="molecule type" value="Genomic_DNA"/>
</dbReference>
<reference evidence="2 4" key="1">
    <citation type="submission" date="2020-01" db="EMBL/GenBank/DDBJ databases">
        <title>the WGS Modestobacter muralis CPCC 204518.</title>
        <authorList>
            <person name="Jiang Z."/>
        </authorList>
    </citation>
    <scope>NUCLEOTIDE SEQUENCE [LARGE SCALE GENOMIC DNA]</scope>
    <source>
        <strain evidence="2 4">DSM 100205</strain>
    </source>
</reference>
<evidence type="ECO:0000256" key="1">
    <source>
        <dbReference type="SAM" id="MobiDB-lite"/>
    </source>
</evidence>
<proteinExistence type="predicted"/>
<evidence type="ECO:0000313" key="2">
    <source>
        <dbReference type="EMBL" id="NEK94038.1"/>
    </source>
</evidence>
<dbReference type="Proteomes" id="UP000468828">
    <property type="component" value="Unassembled WGS sequence"/>
</dbReference>
<keyword evidence="4" id="KW-1185">Reference proteome</keyword>
<dbReference type="EMBL" id="JAAGWB010000014">
    <property type="protein sequence ID" value="NEN50805.1"/>
    <property type="molecule type" value="Genomic_DNA"/>
</dbReference>
<dbReference type="Proteomes" id="UP000471152">
    <property type="component" value="Unassembled WGS sequence"/>
</dbReference>
<reference evidence="3 5" key="2">
    <citation type="submission" date="2020-02" db="EMBL/GenBank/DDBJ databases">
        <title>The WGS of Modestobacter muralis DSM 100205.</title>
        <authorList>
            <person name="Jiang Z."/>
        </authorList>
    </citation>
    <scope>NUCLEOTIDE SEQUENCE [LARGE SCALE GENOMIC DNA]</scope>
    <source>
        <strain evidence="3 5">DSM 100205</strain>
    </source>
</reference>
<sequence>MTSAAHPAAGRRAGPGHGRSRPRTDAGSIGAAPLAELLTHPAVSGVPVVVEAPSEDDGHARDISLLCALRDGVLAGRATVAG</sequence>
<dbReference type="AlphaFoldDB" id="A0A6P0H671"/>
<comment type="caution">
    <text evidence="3">The sequence shown here is derived from an EMBL/GenBank/DDBJ whole genome shotgun (WGS) entry which is preliminary data.</text>
</comment>
<protein>
    <submittedName>
        <fullName evidence="3">Uncharacterized protein</fullName>
    </submittedName>
</protein>
<gene>
    <name evidence="3" type="ORF">G3R41_07595</name>
    <name evidence="2" type="ORF">GCU67_07595</name>
</gene>
<feature type="region of interest" description="Disordered" evidence="1">
    <location>
        <begin position="1"/>
        <end position="30"/>
    </location>
</feature>
<evidence type="ECO:0000313" key="3">
    <source>
        <dbReference type="EMBL" id="NEN50805.1"/>
    </source>
</evidence>
<evidence type="ECO:0000313" key="5">
    <source>
        <dbReference type="Proteomes" id="UP000471152"/>
    </source>
</evidence>
<name>A0A6P0H671_9ACTN</name>
<feature type="compositionally biased region" description="Low complexity" evidence="1">
    <location>
        <begin position="1"/>
        <end position="12"/>
    </location>
</feature>
<accession>A0A6P0H671</accession>
<evidence type="ECO:0000313" key="4">
    <source>
        <dbReference type="Proteomes" id="UP000468828"/>
    </source>
</evidence>
<dbReference type="RefSeq" id="WP_163610480.1">
    <property type="nucleotide sequence ID" value="NZ_JAAGWB010000014.1"/>
</dbReference>
<organism evidence="3 5">
    <name type="scientific">Modestobacter muralis</name>
    <dbReference type="NCBI Taxonomy" id="1608614"/>
    <lineage>
        <taxon>Bacteria</taxon>
        <taxon>Bacillati</taxon>
        <taxon>Actinomycetota</taxon>
        <taxon>Actinomycetes</taxon>
        <taxon>Geodermatophilales</taxon>
        <taxon>Geodermatophilaceae</taxon>
        <taxon>Modestobacter</taxon>
    </lineage>
</organism>